<keyword evidence="3" id="KW-1185">Reference proteome</keyword>
<feature type="compositionally biased region" description="Basic residues" evidence="1">
    <location>
        <begin position="22"/>
        <end position="31"/>
    </location>
</feature>
<reference evidence="2" key="1">
    <citation type="submission" date="2021-06" db="EMBL/GenBank/DDBJ databases">
        <authorList>
            <person name="Kallberg Y."/>
            <person name="Tangrot J."/>
            <person name="Rosling A."/>
        </authorList>
    </citation>
    <scope>NUCLEOTIDE SEQUENCE</scope>
    <source>
        <strain evidence="2">MA453B</strain>
    </source>
</reference>
<proteinExistence type="predicted"/>
<feature type="compositionally biased region" description="Basic and acidic residues" evidence="1">
    <location>
        <begin position="59"/>
        <end position="81"/>
    </location>
</feature>
<comment type="caution">
    <text evidence="2">The sequence shown here is derived from an EMBL/GenBank/DDBJ whole genome shotgun (WGS) entry which is preliminary data.</text>
</comment>
<organism evidence="2 3">
    <name type="scientific">Dentiscutata erythropus</name>
    <dbReference type="NCBI Taxonomy" id="1348616"/>
    <lineage>
        <taxon>Eukaryota</taxon>
        <taxon>Fungi</taxon>
        <taxon>Fungi incertae sedis</taxon>
        <taxon>Mucoromycota</taxon>
        <taxon>Glomeromycotina</taxon>
        <taxon>Glomeromycetes</taxon>
        <taxon>Diversisporales</taxon>
        <taxon>Gigasporaceae</taxon>
        <taxon>Dentiscutata</taxon>
    </lineage>
</organism>
<evidence type="ECO:0000313" key="2">
    <source>
        <dbReference type="EMBL" id="CAG8511974.1"/>
    </source>
</evidence>
<feature type="compositionally biased region" description="Basic and acidic residues" evidence="1">
    <location>
        <begin position="32"/>
        <end position="51"/>
    </location>
</feature>
<accession>A0A9N8ZYP8</accession>
<gene>
    <name evidence="2" type="ORF">DERYTH_LOCUS3432</name>
</gene>
<sequence>MIIRELVELVIGKEPVGEPQSKRLKNRHKNDKRATTKNDKKKKTITEMKKDSPRKRRNNHEEPVRSDKWIGTKMEKMTKES</sequence>
<feature type="region of interest" description="Disordered" evidence="1">
    <location>
        <begin position="16"/>
        <end position="81"/>
    </location>
</feature>
<evidence type="ECO:0000256" key="1">
    <source>
        <dbReference type="SAM" id="MobiDB-lite"/>
    </source>
</evidence>
<dbReference type="AlphaFoldDB" id="A0A9N8ZYP8"/>
<protein>
    <submittedName>
        <fullName evidence="2">15293_t:CDS:1</fullName>
    </submittedName>
</protein>
<dbReference type="EMBL" id="CAJVPY010001208">
    <property type="protein sequence ID" value="CAG8511974.1"/>
    <property type="molecule type" value="Genomic_DNA"/>
</dbReference>
<name>A0A9N8ZYP8_9GLOM</name>
<dbReference type="Proteomes" id="UP000789405">
    <property type="component" value="Unassembled WGS sequence"/>
</dbReference>
<evidence type="ECO:0000313" key="3">
    <source>
        <dbReference type="Proteomes" id="UP000789405"/>
    </source>
</evidence>